<accession>A0A9R1TH02</accession>
<evidence type="ECO:0000256" key="5">
    <source>
        <dbReference type="SAM" id="Phobius"/>
    </source>
</evidence>
<name>A0A9R1TH02_9HYME</name>
<feature type="domain" description="EamA" evidence="6">
    <location>
        <begin position="185"/>
        <end position="321"/>
    </location>
</feature>
<keyword evidence="3 5" id="KW-1133">Transmembrane helix</keyword>
<feature type="transmembrane region" description="Helical" evidence="5">
    <location>
        <begin position="210"/>
        <end position="233"/>
    </location>
</feature>
<dbReference type="GO" id="GO:0016020">
    <property type="term" value="C:membrane"/>
    <property type="evidence" value="ECO:0007669"/>
    <property type="project" value="UniProtKB-SubCell"/>
</dbReference>
<dbReference type="InterPro" id="IPR000620">
    <property type="entry name" value="EamA_dom"/>
</dbReference>
<feature type="domain" description="EamA" evidence="6">
    <location>
        <begin position="38"/>
        <end position="169"/>
    </location>
</feature>
<dbReference type="SUPFAM" id="SSF103481">
    <property type="entry name" value="Multidrug resistance efflux transporter EmrE"/>
    <property type="match status" value="2"/>
</dbReference>
<evidence type="ECO:0000256" key="4">
    <source>
        <dbReference type="ARBA" id="ARBA00023136"/>
    </source>
</evidence>
<dbReference type="RefSeq" id="XP_011309015.1">
    <property type="nucleotide sequence ID" value="XM_011310713.1"/>
</dbReference>
<feature type="transmembrane region" description="Helical" evidence="5">
    <location>
        <begin position="37"/>
        <end position="60"/>
    </location>
</feature>
<feature type="transmembrane region" description="Helical" evidence="5">
    <location>
        <begin position="129"/>
        <end position="146"/>
    </location>
</feature>
<dbReference type="AlphaFoldDB" id="A0A9R1TH02"/>
<proteinExistence type="predicted"/>
<evidence type="ECO:0000256" key="2">
    <source>
        <dbReference type="ARBA" id="ARBA00022692"/>
    </source>
</evidence>
<evidence type="ECO:0000256" key="3">
    <source>
        <dbReference type="ARBA" id="ARBA00022989"/>
    </source>
</evidence>
<sequence>MKFNIESTTSYNSIHPAYQYTEQFDNNVQTYREGTKWFGIFLAFISGAFFTISSGLVKAIRNVDPMVLLGIRAILQIVVMLGVAIRHGKNISGPKGSRMLIHFQGIVGGMTLALLYYSFRKLPLGDATTIIFSSPVIVIALSFLFLKEPCGVLRVVVICTLFAGVVLVSRPPFIFERHNQSYDVMGYVCALLATFFTALNIVVMRKCAEVHFAVLVLNLSCWILMSAIFFFFIVSEAHHHIRAFPSDWQTWGLIGLVAGTGLSGQVLVTKALKIEGAGKVSVTRSLDIILAYVIQVYIFGEIPNSTSIIGAVLILMSIMAMGFEKEIYGVCDFIP</sequence>
<dbReference type="OrthoDB" id="306876at2759"/>
<dbReference type="Gene3D" id="1.10.3730.20">
    <property type="match status" value="1"/>
</dbReference>
<dbReference type="PANTHER" id="PTHR22911:SF6">
    <property type="entry name" value="SOLUTE CARRIER FAMILY 35 MEMBER G1"/>
    <property type="match status" value="1"/>
</dbReference>
<dbReference type="Pfam" id="PF00892">
    <property type="entry name" value="EamA"/>
    <property type="match status" value="2"/>
</dbReference>
<evidence type="ECO:0000313" key="8">
    <source>
        <dbReference type="RefSeq" id="XP_011309015.1"/>
    </source>
</evidence>
<evidence type="ECO:0000259" key="6">
    <source>
        <dbReference type="Pfam" id="PF00892"/>
    </source>
</evidence>
<dbReference type="GeneID" id="105270038"/>
<feature type="transmembrane region" description="Helical" evidence="5">
    <location>
        <begin position="305"/>
        <end position="323"/>
    </location>
</feature>
<evidence type="ECO:0000256" key="1">
    <source>
        <dbReference type="ARBA" id="ARBA00004141"/>
    </source>
</evidence>
<feature type="transmembrane region" description="Helical" evidence="5">
    <location>
        <begin position="66"/>
        <end position="87"/>
    </location>
</feature>
<dbReference type="Proteomes" id="UP000694866">
    <property type="component" value="Unplaced"/>
</dbReference>
<protein>
    <submittedName>
        <fullName evidence="8">Solute carrier family 35 member G1</fullName>
    </submittedName>
</protein>
<comment type="subcellular location">
    <subcellularLocation>
        <location evidence="1">Membrane</location>
        <topology evidence="1">Multi-pass membrane protein</topology>
    </subcellularLocation>
</comment>
<keyword evidence="7" id="KW-1185">Reference proteome</keyword>
<gene>
    <name evidence="8" type="primary">LOC105270038</name>
</gene>
<dbReference type="InterPro" id="IPR037185">
    <property type="entry name" value="EmrE-like"/>
</dbReference>
<keyword evidence="4 5" id="KW-0472">Membrane</keyword>
<feature type="transmembrane region" description="Helical" evidence="5">
    <location>
        <begin position="99"/>
        <end position="117"/>
    </location>
</feature>
<keyword evidence="2 5" id="KW-0812">Transmembrane</keyword>
<dbReference type="PANTHER" id="PTHR22911">
    <property type="entry name" value="ACYL-MALONYL CONDENSING ENZYME-RELATED"/>
    <property type="match status" value="1"/>
</dbReference>
<feature type="transmembrane region" description="Helical" evidence="5">
    <location>
        <begin position="248"/>
        <end position="268"/>
    </location>
</feature>
<organism evidence="7 8">
    <name type="scientific">Fopius arisanus</name>
    <dbReference type="NCBI Taxonomy" id="64838"/>
    <lineage>
        <taxon>Eukaryota</taxon>
        <taxon>Metazoa</taxon>
        <taxon>Ecdysozoa</taxon>
        <taxon>Arthropoda</taxon>
        <taxon>Hexapoda</taxon>
        <taxon>Insecta</taxon>
        <taxon>Pterygota</taxon>
        <taxon>Neoptera</taxon>
        <taxon>Endopterygota</taxon>
        <taxon>Hymenoptera</taxon>
        <taxon>Apocrita</taxon>
        <taxon>Ichneumonoidea</taxon>
        <taxon>Braconidae</taxon>
        <taxon>Opiinae</taxon>
        <taxon>Fopius</taxon>
    </lineage>
</organism>
<evidence type="ECO:0000313" key="7">
    <source>
        <dbReference type="Proteomes" id="UP000694866"/>
    </source>
</evidence>
<feature type="transmembrane region" description="Helical" evidence="5">
    <location>
        <begin position="184"/>
        <end position="203"/>
    </location>
</feature>
<reference evidence="8" key="1">
    <citation type="submission" date="2025-08" db="UniProtKB">
        <authorList>
            <consortium name="RefSeq"/>
        </authorList>
    </citation>
    <scope>IDENTIFICATION</scope>
    <source>
        <strain evidence="8">USDA-PBARC FA_bdor</strain>
        <tissue evidence="8">Whole organism</tissue>
    </source>
</reference>
<feature type="transmembrane region" description="Helical" evidence="5">
    <location>
        <begin position="153"/>
        <end position="172"/>
    </location>
</feature>
<dbReference type="KEGG" id="fas:105270038"/>